<dbReference type="PANTHER" id="PTHR34295">
    <property type="entry name" value="BIOTIN TRANSPORTER BIOY"/>
    <property type="match status" value="1"/>
</dbReference>
<feature type="transmembrane region" description="Helical" evidence="3">
    <location>
        <begin position="90"/>
        <end position="107"/>
    </location>
</feature>
<dbReference type="EMBL" id="FMUR01000007">
    <property type="protein sequence ID" value="SCY06679.1"/>
    <property type="molecule type" value="Genomic_DNA"/>
</dbReference>
<dbReference type="PIRSF" id="PIRSF016661">
    <property type="entry name" value="BioY"/>
    <property type="match status" value="1"/>
</dbReference>
<dbReference type="GO" id="GO:0015225">
    <property type="term" value="F:biotin transmembrane transporter activity"/>
    <property type="evidence" value="ECO:0007669"/>
    <property type="project" value="UniProtKB-UniRule"/>
</dbReference>
<dbReference type="PANTHER" id="PTHR34295:SF1">
    <property type="entry name" value="BIOTIN TRANSPORTER BIOY"/>
    <property type="match status" value="1"/>
</dbReference>
<sequence>MTEQSNKTKRLVVSALFAALLCIGAYISVPLPIPGAPHITMINFVLLLIALLFNVGESFLIVAVWMLLGIVGIPVFIGGKGGIGYLIQPWGAYTWAFIVVAVLIPLIRGKSYNRIRYTVSAVIGVIVIDIIGMIYLMAMSHYDLVTGFAMGFAPFIVLDLVKAVVAAQIIPAFKKVLN</sequence>
<comment type="similarity">
    <text evidence="1 2">Belongs to the BioY family.</text>
</comment>
<comment type="subcellular location">
    <subcellularLocation>
        <location evidence="2">Cell membrane</location>
        <topology evidence="2">Multi-pass membrane protein</topology>
    </subcellularLocation>
</comment>
<evidence type="ECO:0000256" key="3">
    <source>
        <dbReference type="SAM" id="Phobius"/>
    </source>
</evidence>
<dbReference type="OrthoDB" id="9803495at2"/>
<feature type="transmembrane region" description="Helical" evidence="3">
    <location>
        <begin position="119"/>
        <end position="138"/>
    </location>
</feature>
<dbReference type="GO" id="GO:0005886">
    <property type="term" value="C:plasma membrane"/>
    <property type="evidence" value="ECO:0007669"/>
    <property type="project" value="UniProtKB-SubCell"/>
</dbReference>
<organism evidence="4 5">
    <name type="scientific">Butyrivibrio hungatei</name>
    <dbReference type="NCBI Taxonomy" id="185008"/>
    <lineage>
        <taxon>Bacteria</taxon>
        <taxon>Bacillati</taxon>
        <taxon>Bacillota</taxon>
        <taxon>Clostridia</taxon>
        <taxon>Lachnospirales</taxon>
        <taxon>Lachnospiraceae</taxon>
        <taxon>Butyrivibrio</taxon>
    </lineage>
</organism>
<feature type="transmembrane region" description="Helical" evidence="3">
    <location>
        <begin position="12"/>
        <end position="29"/>
    </location>
</feature>
<dbReference type="RefSeq" id="WP_074461931.1">
    <property type="nucleotide sequence ID" value="NZ_FMUR01000007.1"/>
</dbReference>
<dbReference type="Proteomes" id="UP000183047">
    <property type="component" value="Unassembled WGS sequence"/>
</dbReference>
<dbReference type="InterPro" id="IPR003784">
    <property type="entry name" value="BioY"/>
</dbReference>
<keyword evidence="3" id="KW-0812">Transmembrane</keyword>
<reference evidence="5" key="1">
    <citation type="submission" date="2016-10" db="EMBL/GenBank/DDBJ databases">
        <authorList>
            <person name="Varghese N."/>
            <person name="Submissions S."/>
        </authorList>
    </citation>
    <scope>NUCLEOTIDE SEQUENCE [LARGE SCALE GENOMIC DNA]</scope>
    <source>
        <strain evidence="5">XBD2006</strain>
    </source>
</reference>
<accession>A0A1G5CVS5</accession>
<dbReference type="Gene3D" id="1.10.1760.20">
    <property type="match status" value="1"/>
</dbReference>
<name>A0A1G5CVS5_9FIRM</name>
<evidence type="ECO:0000256" key="2">
    <source>
        <dbReference type="PIRNR" id="PIRNR016661"/>
    </source>
</evidence>
<dbReference type="Pfam" id="PF02632">
    <property type="entry name" value="BioY"/>
    <property type="match status" value="1"/>
</dbReference>
<keyword evidence="2" id="KW-1003">Cell membrane</keyword>
<proteinExistence type="inferred from homology"/>
<gene>
    <name evidence="4" type="ORF">SAMN02910451_01260</name>
</gene>
<keyword evidence="2 3" id="KW-0472">Membrane</keyword>
<keyword evidence="5" id="KW-1185">Reference proteome</keyword>
<evidence type="ECO:0000313" key="4">
    <source>
        <dbReference type="EMBL" id="SCY06679.1"/>
    </source>
</evidence>
<evidence type="ECO:0000256" key="1">
    <source>
        <dbReference type="ARBA" id="ARBA00010692"/>
    </source>
</evidence>
<dbReference type="AlphaFoldDB" id="A0A1G5CVS5"/>
<feature type="transmembrane region" description="Helical" evidence="3">
    <location>
        <begin position="35"/>
        <end position="53"/>
    </location>
</feature>
<feature type="transmembrane region" description="Helical" evidence="3">
    <location>
        <begin position="60"/>
        <end position="78"/>
    </location>
</feature>
<keyword evidence="2" id="KW-0813">Transport</keyword>
<protein>
    <recommendedName>
        <fullName evidence="2">Biotin transporter</fullName>
    </recommendedName>
</protein>
<evidence type="ECO:0000313" key="5">
    <source>
        <dbReference type="Proteomes" id="UP000183047"/>
    </source>
</evidence>
<keyword evidence="3" id="KW-1133">Transmembrane helix</keyword>
<feature type="transmembrane region" description="Helical" evidence="3">
    <location>
        <begin position="144"/>
        <end position="165"/>
    </location>
</feature>